<comment type="similarity">
    <text evidence="1">Belongs to the short-chain dehydrogenases/reductases (SDR) family.</text>
</comment>
<dbReference type="GO" id="GO:0016491">
    <property type="term" value="F:oxidoreductase activity"/>
    <property type="evidence" value="ECO:0007669"/>
    <property type="project" value="UniProtKB-KW"/>
</dbReference>
<evidence type="ECO:0000313" key="3">
    <source>
        <dbReference type="EMBL" id="SAK80431.1"/>
    </source>
</evidence>
<dbReference type="RefSeq" id="WP_061170266.1">
    <property type="nucleotide sequence ID" value="NZ_FCOA02000021.1"/>
</dbReference>
<dbReference type="CDD" id="cd05233">
    <property type="entry name" value="SDR_c"/>
    <property type="match status" value="1"/>
</dbReference>
<dbReference type="PRINTS" id="PR00081">
    <property type="entry name" value="GDHRDH"/>
</dbReference>
<proteinExistence type="inferred from homology"/>
<evidence type="ECO:0000256" key="1">
    <source>
        <dbReference type="ARBA" id="ARBA00006484"/>
    </source>
</evidence>
<dbReference type="SUPFAM" id="SSF51735">
    <property type="entry name" value="NAD(P)-binding Rossmann-fold domains"/>
    <property type="match status" value="1"/>
</dbReference>
<dbReference type="Gene3D" id="3.40.50.720">
    <property type="entry name" value="NAD(P)-binding Rossmann-like Domain"/>
    <property type="match status" value="1"/>
</dbReference>
<name>A0A158CDU5_9BURK</name>
<reference evidence="3" key="1">
    <citation type="submission" date="2016-01" db="EMBL/GenBank/DDBJ databases">
        <authorList>
            <person name="Peeters C."/>
        </authorList>
    </citation>
    <scope>NUCLEOTIDE SEQUENCE</scope>
    <source>
        <strain evidence="3">LMG 29322</strain>
    </source>
</reference>
<protein>
    <submittedName>
        <fullName evidence="3">Short chain dehydrogenase</fullName>
    </submittedName>
</protein>
<dbReference type="OrthoDB" id="8959163at2"/>
<comment type="caution">
    <text evidence="3">The sequence shown here is derived from an EMBL/GenBank/DDBJ whole genome shotgun (WGS) entry which is preliminary data.</text>
</comment>
<gene>
    <name evidence="3" type="ORF">AWB79_05187</name>
</gene>
<evidence type="ECO:0000313" key="4">
    <source>
        <dbReference type="Proteomes" id="UP000054851"/>
    </source>
</evidence>
<dbReference type="FunFam" id="3.40.50.720:FF:000084">
    <property type="entry name" value="Short-chain dehydrogenase reductase"/>
    <property type="match status" value="1"/>
</dbReference>
<evidence type="ECO:0000256" key="2">
    <source>
        <dbReference type="ARBA" id="ARBA00023002"/>
    </source>
</evidence>
<dbReference type="InterPro" id="IPR002347">
    <property type="entry name" value="SDR_fam"/>
</dbReference>
<dbReference type="Pfam" id="PF13561">
    <property type="entry name" value="adh_short_C2"/>
    <property type="match status" value="1"/>
</dbReference>
<dbReference type="AlphaFoldDB" id="A0A158CDU5"/>
<accession>A0A158CDU5</accession>
<sequence>MDLQLKGLKAMVTGGTKGIGLAIAQTLAKEGAEVAICARDAAAVSNTANELAKLSNARALGAAVDVSNGAALKDWVGRVAQDWGGIDILVANVSALAIGNDIESWRKEFETDLLGTVNLVDAAMPYLEASKAASIVAISSVSGREIDFAAGPYGVFKAALVHYMQGLANQLAAKGIRANTVSPGNVYFEGGVWDWIEHNDPALFAKALALNPTGRMAKPQEIANAVAFIASPAASFVSGANFVVDGALTRGVQL</sequence>
<dbReference type="PANTHER" id="PTHR43943:SF17">
    <property type="entry name" value="3-PHENYLPROPIONATE-DIHYDRODIOL_CINNAMIC ACID-DIHYDRODIOL DEHYDROGENASE"/>
    <property type="match status" value="1"/>
</dbReference>
<dbReference type="Proteomes" id="UP000054851">
    <property type="component" value="Unassembled WGS sequence"/>
</dbReference>
<keyword evidence="4" id="KW-1185">Reference proteome</keyword>
<dbReference type="PANTHER" id="PTHR43943">
    <property type="entry name" value="DEHYDROGENASE/REDUCTASE (SDR FAMILY) MEMBER 4"/>
    <property type="match status" value="1"/>
</dbReference>
<keyword evidence="2" id="KW-0560">Oxidoreductase</keyword>
<dbReference type="EMBL" id="FCOA02000021">
    <property type="protein sequence ID" value="SAK80431.1"/>
    <property type="molecule type" value="Genomic_DNA"/>
</dbReference>
<dbReference type="InterPro" id="IPR036291">
    <property type="entry name" value="NAD(P)-bd_dom_sf"/>
</dbReference>
<organism evidence="3 4">
    <name type="scientific">Caballeronia hypogeia</name>
    <dbReference type="NCBI Taxonomy" id="1777140"/>
    <lineage>
        <taxon>Bacteria</taxon>
        <taxon>Pseudomonadati</taxon>
        <taxon>Pseudomonadota</taxon>
        <taxon>Betaproteobacteria</taxon>
        <taxon>Burkholderiales</taxon>
        <taxon>Burkholderiaceae</taxon>
        <taxon>Caballeronia</taxon>
    </lineage>
</organism>
<dbReference type="STRING" id="1777140.AWB79_05187"/>